<dbReference type="GO" id="GO:0140956">
    <property type="term" value="F:histone H3K79 trimethyltransferase activity"/>
    <property type="evidence" value="ECO:0007669"/>
    <property type="project" value="UniProtKB-EC"/>
</dbReference>
<evidence type="ECO:0000313" key="14">
    <source>
        <dbReference type="EMBL" id="KIL71110.1"/>
    </source>
</evidence>
<dbReference type="EC" id="2.1.1.360" evidence="2 11"/>
<dbReference type="SUPFAM" id="SSF53335">
    <property type="entry name" value="S-adenosyl-L-methionine-dependent methyltransferases"/>
    <property type="match status" value="1"/>
</dbReference>
<comment type="catalytic activity">
    <reaction evidence="10 11">
        <text>L-lysyl(79)-[histone H3] + 3 S-adenosyl-L-methionine = N(6),N(6),N(6)-trimethyl-L-lysyl(79)-[histone H3] + 3 S-adenosyl-L-homocysteine + 3 H(+)</text>
        <dbReference type="Rhea" id="RHEA:60328"/>
        <dbReference type="Rhea" id="RHEA-COMP:15549"/>
        <dbReference type="Rhea" id="RHEA-COMP:15552"/>
        <dbReference type="ChEBI" id="CHEBI:15378"/>
        <dbReference type="ChEBI" id="CHEBI:29969"/>
        <dbReference type="ChEBI" id="CHEBI:57856"/>
        <dbReference type="ChEBI" id="CHEBI:59789"/>
        <dbReference type="ChEBI" id="CHEBI:61961"/>
        <dbReference type="EC" id="2.1.1.360"/>
    </reaction>
</comment>
<protein>
    <recommendedName>
        <fullName evidence="3 11">Histone-lysine N-methyltransferase, H3 lysine-79 specific</fullName>
        <ecNumber evidence="2 11">2.1.1.360</ecNumber>
    </recommendedName>
    <alternativeName>
        <fullName evidence="9 11">Histone H3-K79 methyltransferase</fullName>
    </alternativeName>
</protein>
<sequence length="617" mass="69520">MSLLSSTEAGLPTFRLSIPSNFSNGIASKPIMDFQTVDSDYSDIFEIDIERPTRLASSPASSSTSYQKRKASYNDIELDFHVSTLTHVKRSRYIRAKATDEPPKHVPRPRAHSRHQELAPSPEPIYRSSRSRSSSSFPPSYTYPPVQRRRWSVDDDGTPGPRHLSSEMVVKRLMKTYKGYFKNPNDPKDRSFQPHPHCYPYIELEYPNSGASERFILLAPKDKDHYNPILDLEQTLYTIIECYLTREQQSLFGTIPSGPLSENVSPPPSPQSSPPSTYNANVDELIDVQDREELLSLASMVPPSSTTSASPASMPLLRAVKRAINRQDGPLFVAAMARINALLHALKYPRLPEDLFAPVPSNPLQQTVENWEESGLPKKVLMRIIEENYQRVVGPNVVSLKQYEAFSSTVYGELMPSLVHEIVQLTGLREESLFLDLGSGVGNVVVQASLQTGCKSFGIELMPAPARIAREMVEQMRIRCRMWGIRMGEVELEEGNMLTSKRVDELIPKADVLLVDNKVFEESLNEALRPKFLDLKEGAIVVSLSPFVSSLNARVTERNVDDISTIFDVTERPYHSGSVSWGINGGSYYIHRVDRAGYAQIRTRFENTRARTTRTRR</sequence>
<dbReference type="AlphaFoldDB" id="A0A0C2T5B7"/>
<comment type="function">
    <text evidence="11">Histone methyltransferase that specifically trimethylates histone H3 to form H3K79me3. This methylation is required for telomere silencing and for the pachytene checkpoint during the meiotic cell cycle by allowing the recruitment of RAD9 to double strand breaks. Nucleosomes are preferred as substrate compared to free histone.</text>
</comment>
<comment type="similarity">
    <text evidence="11">Belongs to the class I-like SAM-binding methyltransferase superfamily. DOT1 family.</text>
</comment>
<dbReference type="EMBL" id="KN818223">
    <property type="protein sequence ID" value="KIL71110.1"/>
    <property type="molecule type" value="Genomic_DNA"/>
</dbReference>
<evidence type="ECO:0000256" key="10">
    <source>
        <dbReference type="ARBA" id="ARBA00047770"/>
    </source>
</evidence>
<dbReference type="Proteomes" id="UP000054549">
    <property type="component" value="Unassembled WGS sequence"/>
</dbReference>
<evidence type="ECO:0000256" key="7">
    <source>
        <dbReference type="ARBA" id="ARBA00022853"/>
    </source>
</evidence>
<keyword evidence="5 11" id="KW-0808">Transferase</keyword>
<evidence type="ECO:0000256" key="6">
    <source>
        <dbReference type="ARBA" id="ARBA00022691"/>
    </source>
</evidence>
<evidence type="ECO:0000256" key="12">
    <source>
        <dbReference type="SAM" id="MobiDB-lite"/>
    </source>
</evidence>
<reference evidence="14 15" key="1">
    <citation type="submission" date="2014-04" db="EMBL/GenBank/DDBJ databases">
        <title>Evolutionary Origins and Diversification of the Mycorrhizal Mutualists.</title>
        <authorList>
            <consortium name="DOE Joint Genome Institute"/>
            <consortium name="Mycorrhizal Genomics Consortium"/>
            <person name="Kohler A."/>
            <person name="Kuo A."/>
            <person name="Nagy L.G."/>
            <person name="Floudas D."/>
            <person name="Copeland A."/>
            <person name="Barry K.W."/>
            <person name="Cichocki N."/>
            <person name="Veneault-Fourrey C."/>
            <person name="LaButti K."/>
            <person name="Lindquist E.A."/>
            <person name="Lipzen A."/>
            <person name="Lundell T."/>
            <person name="Morin E."/>
            <person name="Murat C."/>
            <person name="Riley R."/>
            <person name="Ohm R."/>
            <person name="Sun H."/>
            <person name="Tunlid A."/>
            <person name="Henrissat B."/>
            <person name="Grigoriev I.V."/>
            <person name="Hibbett D.S."/>
            <person name="Martin F."/>
        </authorList>
    </citation>
    <scope>NUCLEOTIDE SEQUENCE [LARGE SCALE GENOMIC DNA]</scope>
    <source>
        <strain evidence="14 15">Koide BX008</strain>
    </source>
</reference>
<keyword evidence="4 11" id="KW-0489">Methyltransferase</keyword>
<keyword evidence="6 11" id="KW-0949">S-adenosyl-L-methionine</keyword>
<proteinExistence type="inferred from homology"/>
<organism evidence="14 15">
    <name type="scientific">Amanita muscaria (strain Koide BX008)</name>
    <dbReference type="NCBI Taxonomy" id="946122"/>
    <lineage>
        <taxon>Eukaryota</taxon>
        <taxon>Fungi</taxon>
        <taxon>Dikarya</taxon>
        <taxon>Basidiomycota</taxon>
        <taxon>Agaricomycotina</taxon>
        <taxon>Agaricomycetes</taxon>
        <taxon>Agaricomycetidae</taxon>
        <taxon>Agaricales</taxon>
        <taxon>Pluteineae</taxon>
        <taxon>Amanitaceae</taxon>
        <taxon>Amanita</taxon>
    </lineage>
</organism>
<dbReference type="InterPro" id="IPR030445">
    <property type="entry name" value="H3-K79_meTrfase"/>
</dbReference>
<dbReference type="InterPro" id="IPR029063">
    <property type="entry name" value="SAM-dependent_MTases_sf"/>
</dbReference>
<evidence type="ECO:0000313" key="15">
    <source>
        <dbReference type="Proteomes" id="UP000054549"/>
    </source>
</evidence>
<feature type="region of interest" description="Disordered" evidence="12">
    <location>
        <begin position="254"/>
        <end position="278"/>
    </location>
</feature>
<evidence type="ECO:0000256" key="1">
    <source>
        <dbReference type="ARBA" id="ARBA00004123"/>
    </source>
</evidence>
<evidence type="ECO:0000256" key="9">
    <source>
        <dbReference type="ARBA" id="ARBA00029821"/>
    </source>
</evidence>
<dbReference type="Gene3D" id="3.40.50.150">
    <property type="entry name" value="Vaccinia Virus protein VP39"/>
    <property type="match status" value="1"/>
</dbReference>
<dbReference type="PANTHER" id="PTHR21451:SF0">
    <property type="entry name" value="HISTONE-LYSINE N-METHYLTRANSFERASE, H3 LYSINE-79 SPECIFIC"/>
    <property type="match status" value="1"/>
</dbReference>
<name>A0A0C2T5B7_AMAMK</name>
<dbReference type="FunFam" id="3.40.50.150:FF:000033">
    <property type="entry name" value="Histone-lysine N-methyltransferase, H3 lysine-79 specific"/>
    <property type="match status" value="1"/>
</dbReference>
<comment type="miscellaneous">
    <text evidence="11">In contrast to other lysine histone methyltransferases, it does not contain a SET domain, suggesting the existence of another mechanism for methylation of lysine residues of histones.</text>
</comment>
<feature type="compositionally biased region" description="Low complexity" evidence="12">
    <location>
        <begin position="124"/>
        <end position="145"/>
    </location>
</feature>
<evidence type="ECO:0000256" key="11">
    <source>
        <dbReference type="RuleBase" id="RU271113"/>
    </source>
</evidence>
<evidence type="ECO:0000256" key="3">
    <source>
        <dbReference type="ARBA" id="ARBA00020987"/>
    </source>
</evidence>
<dbReference type="OrthoDB" id="443402at2759"/>
<dbReference type="GO" id="GO:0032259">
    <property type="term" value="P:methylation"/>
    <property type="evidence" value="ECO:0007669"/>
    <property type="project" value="UniProtKB-KW"/>
</dbReference>
<keyword evidence="15" id="KW-1185">Reference proteome</keyword>
<dbReference type="STRING" id="946122.A0A0C2T5B7"/>
<accession>A0A0C2T5B7</accession>
<dbReference type="InterPro" id="IPR025789">
    <property type="entry name" value="DOT1_dom"/>
</dbReference>
<dbReference type="GO" id="GO:0000077">
    <property type="term" value="P:DNA damage checkpoint signaling"/>
    <property type="evidence" value="ECO:0007669"/>
    <property type="project" value="TreeGrafter"/>
</dbReference>
<evidence type="ECO:0000259" key="13">
    <source>
        <dbReference type="PROSITE" id="PS51569"/>
    </source>
</evidence>
<dbReference type="Pfam" id="PF08123">
    <property type="entry name" value="DOT1"/>
    <property type="match status" value="1"/>
</dbReference>
<keyword evidence="8 11" id="KW-0539">Nucleus</keyword>
<dbReference type="HOGENOM" id="CLU_027287_1_0_1"/>
<feature type="region of interest" description="Disordered" evidence="12">
    <location>
        <begin position="93"/>
        <end position="164"/>
    </location>
</feature>
<evidence type="ECO:0000256" key="2">
    <source>
        <dbReference type="ARBA" id="ARBA00012190"/>
    </source>
</evidence>
<feature type="domain" description="DOT1" evidence="13">
    <location>
        <begin position="267"/>
        <end position="606"/>
    </location>
</feature>
<dbReference type="InParanoid" id="A0A0C2T5B7"/>
<dbReference type="PROSITE" id="PS51569">
    <property type="entry name" value="DOT1"/>
    <property type="match status" value="1"/>
</dbReference>
<comment type="subcellular location">
    <subcellularLocation>
        <location evidence="1 11">Nucleus</location>
    </subcellularLocation>
</comment>
<dbReference type="GO" id="GO:0005634">
    <property type="term" value="C:nucleus"/>
    <property type="evidence" value="ECO:0007669"/>
    <property type="project" value="UniProtKB-SubCell"/>
</dbReference>
<evidence type="ECO:0000256" key="8">
    <source>
        <dbReference type="ARBA" id="ARBA00023242"/>
    </source>
</evidence>
<comment type="activity regulation">
    <text evidence="11">Ubiquitination of histone H2B to form H2BK123ub1 is required for efficient DOT1 methyltransferase activity on histone H3.</text>
</comment>
<evidence type="ECO:0000256" key="5">
    <source>
        <dbReference type="ARBA" id="ARBA00022679"/>
    </source>
</evidence>
<dbReference type="PANTHER" id="PTHR21451">
    <property type="entry name" value="HISTONE H3 METHYLTRANSFERASE"/>
    <property type="match status" value="1"/>
</dbReference>
<dbReference type="GO" id="GO:0006281">
    <property type="term" value="P:DNA repair"/>
    <property type="evidence" value="ECO:0007669"/>
    <property type="project" value="TreeGrafter"/>
</dbReference>
<keyword evidence="7 11" id="KW-0156">Chromatin regulator</keyword>
<gene>
    <name evidence="14" type="ORF">M378DRAFT_156064</name>
</gene>
<evidence type="ECO:0000256" key="4">
    <source>
        <dbReference type="ARBA" id="ARBA00022603"/>
    </source>
</evidence>